<sequence>MFLRRGIFFSHRELGVILDRHEQGKPFYLYTGRGPSRGHMHIGHMLPFIFCKWLQEVFDVPLVVQLTDDEKFLYKTDLTVDQTYEYSVNTVREIAAIGFKPEKTFIFSNMGFMGGAFYRNILKISRCITFNMARSSFGYTGSDHIGKIHFPSIQAAPAFCSSFPAIFGNRTDVPCLIPCGIDQDPYFRLTRDVTKSLKHRKPSLIHAKFLPALQGSTSKMSSSIDASAIFMDDTPKKIKDKINKHAFTGGRTSLEEHRMYGGNIEVDVPYQYLTYFVEDDQELAKLAEGYTKGEISSGEMKMRCIQELQAFIGSFQEREKAITEADVQDFMNPDYPRPFASLAKK</sequence>
<proteinExistence type="predicted"/>
<dbReference type="EMBL" id="JANBVB010003128">
    <property type="protein sequence ID" value="KAJ2880356.1"/>
    <property type="molecule type" value="Genomic_DNA"/>
</dbReference>
<keyword evidence="2" id="KW-1185">Reference proteome</keyword>
<keyword evidence="1" id="KW-0436">Ligase</keyword>
<gene>
    <name evidence="1" type="primary">WRS1_2</name>
    <name evidence="1" type="ORF">IWW38_005964</name>
</gene>
<evidence type="ECO:0000313" key="1">
    <source>
        <dbReference type="EMBL" id="KAJ2880356.1"/>
    </source>
</evidence>
<name>A0ACC1LU06_9FUNG</name>
<protein>
    <submittedName>
        <fullName evidence="1">Tryptophan--tRNA ligase</fullName>
        <ecNumber evidence="1">6.1.1.2</ecNumber>
    </submittedName>
</protein>
<organism evidence="1 2">
    <name type="scientific">Coemansia aciculifera</name>
    <dbReference type="NCBI Taxonomy" id="417176"/>
    <lineage>
        <taxon>Eukaryota</taxon>
        <taxon>Fungi</taxon>
        <taxon>Fungi incertae sedis</taxon>
        <taxon>Zoopagomycota</taxon>
        <taxon>Kickxellomycotina</taxon>
        <taxon>Kickxellomycetes</taxon>
        <taxon>Kickxellales</taxon>
        <taxon>Kickxellaceae</taxon>
        <taxon>Coemansia</taxon>
    </lineage>
</organism>
<dbReference type="Proteomes" id="UP001139981">
    <property type="component" value="Unassembled WGS sequence"/>
</dbReference>
<evidence type="ECO:0000313" key="2">
    <source>
        <dbReference type="Proteomes" id="UP001139981"/>
    </source>
</evidence>
<reference evidence="1" key="1">
    <citation type="submission" date="2022-07" db="EMBL/GenBank/DDBJ databases">
        <title>Phylogenomic reconstructions and comparative analyses of Kickxellomycotina fungi.</title>
        <authorList>
            <person name="Reynolds N.K."/>
            <person name="Stajich J.E."/>
            <person name="Barry K."/>
            <person name="Grigoriev I.V."/>
            <person name="Crous P."/>
            <person name="Smith M.E."/>
        </authorList>
    </citation>
    <scope>NUCLEOTIDE SEQUENCE</scope>
    <source>
        <strain evidence="1">CBS 190363</strain>
    </source>
</reference>
<dbReference type="EC" id="6.1.1.2" evidence="1"/>
<accession>A0ACC1LU06</accession>
<comment type="caution">
    <text evidence="1">The sequence shown here is derived from an EMBL/GenBank/DDBJ whole genome shotgun (WGS) entry which is preliminary data.</text>
</comment>